<organism evidence="2 3">
    <name type="scientific">Nesidiocoris tenuis</name>
    <dbReference type="NCBI Taxonomy" id="355587"/>
    <lineage>
        <taxon>Eukaryota</taxon>
        <taxon>Metazoa</taxon>
        <taxon>Ecdysozoa</taxon>
        <taxon>Arthropoda</taxon>
        <taxon>Hexapoda</taxon>
        <taxon>Insecta</taxon>
        <taxon>Pterygota</taxon>
        <taxon>Neoptera</taxon>
        <taxon>Paraneoptera</taxon>
        <taxon>Hemiptera</taxon>
        <taxon>Heteroptera</taxon>
        <taxon>Panheteroptera</taxon>
        <taxon>Cimicomorpha</taxon>
        <taxon>Miridae</taxon>
        <taxon>Dicyphina</taxon>
        <taxon>Nesidiocoris</taxon>
    </lineage>
</organism>
<accession>A0ABN7AD43</accession>
<name>A0ABN7AD43_9HEMI</name>
<feature type="compositionally biased region" description="Low complexity" evidence="1">
    <location>
        <begin position="35"/>
        <end position="45"/>
    </location>
</feature>
<reference evidence="2 3" key="1">
    <citation type="submission" date="2023-09" db="EMBL/GenBank/DDBJ databases">
        <title>Nesidiocoris tenuis whole genome shotgun sequence.</title>
        <authorList>
            <person name="Shibata T."/>
            <person name="Shimoda M."/>
            <person name="Kobayashi T."/>
            <person name="Uehara T."/>
        </authorList>
    </citation>
    <scope>NUCLEOTIDE SEQUENCE [LARGE SCALE GENOMIC DNA]</scope>
    <source>
        <strain evidence="2 3">Japan</strain>
    </source>
</reference>
<keyword evidence="3" id="KW-1185">Reference proteome</keyword>
<gene>
    <name evidence="2" type="ORF">NTJ_02745</name>
</gene>
<protein>
    <recommendedName>
        <fullName evidence="4">PiggyBac transposable element-derived protein 4 C-terminal zinc-ribbon domain-containing protein</fullName>
    </recommendedName>
</protein>
<evidence type="ECO:0000313" key="3">
    <source>
        <dbReference type="Proteomes" id="UP001307889"/>
    </source>
</evidence>
<evidence type="ECO:0000256" key="1">
    <source>
        <dbReference type="SAM" id="MobiDB-lite"/>
    </source>
</evidence>
<dbReference type="Proteomes" id="UP001307889">
    <property type="component" value="Chromosome 2"/>
</dbReference>
<proteinExistence type="predicted"/>
<feature type="region of interest" description="Disordered" evidence="1">
    <location>
        <begin position="1"/>
        <end position="45"/>
    </location>
</feature>
<dbReference type="EMBL" id="AP028910">
    <property type="protein sequence ID" value="BES89943.1"/>
    <property type="molecule type" value="Genomic_DNA"/>
</dbReference>
<evidence type="ECO:0000313" key="2">
    <source>
        <dbReference type="EMBL" id="BES89943.1"/>
    </source>
</evidence>
<evidence type="ECO:0008006" key="4">
    <source>
        <dbReference type="Google" id="ProtNLM"/>
    </source>
</evidence>
<sequence>MSAKPPSSPTSDPGRTTQREPVEETTMSVPLPADSQSAPQPSAAKQKVAKRMYCSMCPSSLKRKTSTTCSKCDRLICGGHTAKKFCPNC</sequence>